<evidence type="ECO:0000313" key="16">
    <source>
        <dbReference type="EMBL" id="KAL0841954.1"/>
    </source>
</evidence>
<dbReference type="InterPro" id="IPR012337">
    <property type="entry name" value="RNaseH-like_sf"/>
</dbReference>
<evidence type="ECO:0000256" key="1">
    <source>
        <dbReference type="ARBA" id="ARBA00012493"/>
    </source>
</evidence>
<dbReference type="Gene3D" id="3.30.70.270">
    <property type="match status" value="2"/>
</dbReference>
<feature type="domain" description="Integrase catalytic" evidence="15">
    <location>
        <begin position="1021"/>
        <end position="1179"/>
    </location>
</feature>
<dbReference type="InterPro" id="IPR036875">
    <property type="entry name" value="Znf_CCHC_sf"/>
</dbReference>
<evidence type="ECO:0000256" key="7">
    <source>
        <dbReference type="ARBA" id="ARBA00022759"/>
    </source>
</evidence>
<dbReference type="Pfam" id="PF17921">
    <property type="entry name" value="Integrase_H2C2"/>
    <property type="match status" value="1"/>
</dbReference>
<evidence type="ECO:0000259" key="15">
    <source>
        <dbReference type="PROSITE" id="PS50994"/>
    </source>
</evidence>
<feature type="domain" description="CCHC-type" evidence="13">
    <location>
        <begin position="224"/>
        <end position="238"/>
    </location>
</feature>
<dbReference type="GO" id="GO:0003677">
    <property type="term" value="F:DNA binding"/>
    <property type="evidence" value="ECO:0007669"/>
    <property type="project" value="UniProtKB-KW"/>
</dbReference>
<evidence type="ECO:0000256" key="10">
    <source>
        <dbReference type="ARBA" id="ARBA00023268"/>
    </source>
</evidence>
<evidence type="ECO:0000256" key="3">
    <source>
        <dbReference type="ARBA" id="ARBA00022679"/>
    </source>
</evidence>
<feature type="domain" description="Reverse transcriptase" evidence="14">
    <location>
        <begin position="443"/>
        <end position="620"/>
    </location>
</feature>
<comment type="caution">
    <text evidence="16">The sequence shown here is derived from an EMBL/GenBank/DDBJ whole genome shotgun (WGS) entry which is preliminary data.</text>
</comment>
<keyword evidence="7" id="KW-0378">Hydrolase</keyword>
<proteinExistence type="predicted"/>
<evidence type="ECO:0000256" key="2">
    <source>
        <dbReference type="ARBA" id="ARBA00022670"/>
    </source>
</evidence>
<dbReference type="InterPro" id="IPR001584">
    <property type="entry name" value="Integrase_cat-core"/>
</dbReference>
<evidence type="ECO:0000313" key="17">
    <source>
        <dbReference type="Proteomes" id="UP001549921"/>
    </source>
</evidence>
<dbReference type="GO" id="GO:0004190">
    <property type="term" value="F:aspartic-type endopeptidase activity"/>
    <property type="evidence" value="ECO:0007669"/>
    <property type="project" value="UniProtKB-KW"/>
</dbReference>
<feature type="region of interest" description="Disordered" evidence="12">
    <location>
        <begin position="1314"/>
        <end position="1337"/>
    </location>
</feature>
<evidence type="ECO:0000256" key="5">
    <source>
        <dbReference type="ARBA" id="ARBA00022722"/>
    </source>
</evidence>
<organism evidence="16 17">
    <name type="scientific">Loxostege sticticalis</name>
    <name type="common">Beet webworm moth</name>
    <dbReference type="NCBI Taxonomy" id="481309"/>
    <lineage>
        <taxon>Eukaryota</taxon>
        <taxon>Metazoa</taxon>
        <taxon>Ecdysozoa</taxon>
        <taxon>Arthropoda</taxon>
        <taxon>Hexapoda</taxon>
        <taxon>Insecta</taxon>
        <taxon>Pterygota</taxon>
        <taxon>Neoptera</taxon>
        <taxon>Endopterygota</taxon>
        <taxon>Lepidoptera</taxon>
        <taxon>Glossata</taxon>
        <taxon>Ditrysia</taxon>
        <taxon>Pyraloidea</taxon>
        <taxon>Crambidae</taxon>
        <taxon>Pyraustinae</taxon>
        <taxon>Loxostege</taxon>
    </lineage>
</organism>
<dbReference type="FunFam" id="3.30.70.270:FF:000026">
    <property type="entry name" value="Transposon Ty3-G Gag-Pol polyprotein"/>
    <property type="match status" value="1"/>
</dbReference>
<dbReference type="Gene3D" id="1.10.340.70">
    <property type="match status" value="1"/>
</dbReference>
<gene>
    <name evidence="16" type="ORF">ABMA28_014181</name>
</gene>
<dbReference type="GO" id="GO:0008270">
    <property type="term" value="F:zinc ion binding"/>
    <property type="evidence" value="ECO:0007669"/>
    <property type="project" value="UniProtKB-KW"/>
</dbReference>
<dbReference type="InterPro" id="IPR036397">
    <property type="entry name" value="RNaseH_sf"/>
</dbReference>
<dbReference type="SMART" id="SM00343">
    <property type="entry name" value="ZnF_C2HC"/>
    <property type="match status" value="2"/>
</dbReference>
<dbReference type="PROSITE" id="PS50158">
    <property type="entry name" value="ZF_CCHC"/>
    <property type="match status" value="1"/>
</dbReference>
<dbReference type="InterPro" id="IPR021109">
    <property type="entry name" value="Peptidase_aspartic_dom_sf"/>
</dbReference>
<evidence type="ECO:0000256" key="9">
    <source>
        <dbReference type="ARBA" id="ARBA00023125"/>
    </source>
</evidence>
<accession>A0ABD0TFT7</accession>
<dbReference type="Gene3D" id="3.30.420.10">
    <property type="entry name" value="Ribonuclease H-like superfamily/Ribonuclease H"/>
    <property type="match status" value="1"/>
</dbReference>
<name>A0ABD0TFT7_LOXSC</name>
<dbReference type="InterPro" id="IPR043128">
    <property type="entry name" value="Rev_trsase/Diguanyl_cyclase"/>
</dbReference>
<dbReference type="GO" id="GO:0003964">
    <property type="term" value="F:RNA-directed DNA polymerase activity"/>
    <property type="evidence" value="ECO:0007669"/>
    <property type="project" value="UniProtKB-KW"/>
</dbReference>
<dbReference type="InterPro" id="IPR043502">
    <property type="entry name" value="DNA/RNA_pol_sf"/>
</dbReference>
<dbReference type="PANTHER" id="PTHR37984">
    <property type="entry name" value="PROTEIN CBG26694"/>
    <property type="match status" value="1"/>
</dbReference>
<keyword evidence="11" id="KW-0479">Metal-binding</keyword>
<dbReference type="InterPro" id="IPR001878">
    <property type="entry name" value="Znf_CCHC"/>
</dbReference>
<sequence length="1357" mass="152739">MSSQSPFGLISSFDHQIQDWETYRNRLNQWFIANDITSESDKTGIKRRAILLSALSESTYQLASNLGLPEDLQTKTFDEVVKLLDGHFTPKRCVFAERSHFYSAAQSVGEGHAQWATRIRGLAAHCGFKNLEDALLDKFVMGMVPGPEREKLFAQDAATLTLAKAVELAVSSRCSRDAAIASSGSSARENVFKIDNAKRSIREKCAVCGYSNHRSSECRFSNYKCKKCNKKGHLRRMCNSVKYMQATQASDCGSDDDGEFFNIRSIGGSPMSVHVKINSLDLRFEIDSGSAVTAISEWTYKKHFKNVKLSPCRKKLISYSGTVINCVGIAKLPITYQNRSVVLDVYVVVNGGPSILGRDFISNFELQLQPINFCNFSEINNGDIISKVVSDFPNLFSGQLGCFHKFKVKLPLKADAKPVFFKARPIAFALREKVNKEIDRLVELGILEPIQYSDYASPIVPVLKRDGSVRICADYSQTINKQLIVEKYPLPTIDDLFSKLHGGEQFTKLDMSMAYNQLQIEDNDNITCINTNRGLYKYNRLVFGLSSSPAIFQRVLNSIIGDIEGVLVFLDDVLITDKLREGHIKKLYLVLQRLQDAGLTLHKDKCSFFQDQVNYLGYDINKHGLNKSPEKVKAILKAPVPNNLTQLQSFLGLVNYYRNFVQGASSILSPLYDLLKKGAKWEWSPTHERAFQEMKRCLASDQVLAHFNPNAKLILTVDASPNGLGAILSQIESDGVERPISFASRTLNTAEKKYAQIQKEATAIIFGIKRFHTYLYARSDPFVLRTDHKPLTSIFGPQHGIPEITANRLQRYAIFLSAYNFVIEYVRSANNSADFLSRASLEPVETADCSKQMSTGAHAHSDDTGTADRIRVTCERSVPKPFDSATYINFVVTGDMPVTLMDLQRETANDNVLNKVISYVKNGWPRKVTDLSLKPYYQCRLQLAYENGCLMRGYKVIIPAKLVKHILSELHSSHLGIVKCKAEARARFWFPGIDACIEKLILECSVCSKLRPSPPRVPLELWKQPLNCLERIHMDFLGPINDHMYLVVVDAYSKWVECYDMKNSITSARLIEKISDFISRFGIPHSIVTDNGTSFVSGEFKHFCSINGITHLTSPAYHPASNGQAECYVKIIKKGIKTSLLSSNSKNLITNLNKYLFDYRNSKHSTTGRSPAELVFGRTLRSRLDLLIPKESSPSSSSSSQLTNYVKRKQCLQTKYFGGTKRQHFQTGDFVLYKSYTNNNKFTWCHGTVIERLGKVLYLIEDSDSKVRIKRHHNQIIKRGISNAQDEAPSSQIVREGELRKEMPNAFQPMLRASGARQAPTAPAPAPAPEQAAASDIIPHQRMQLRNLPRVDYKKYF</sequence>
<keyword evidence="11" id="KW-0863">Zinc-finger</keyword>
<evidence type="ECO:0000259" key="14">
    <source>
        <dbReference type="PROSITE" id="PS50878"/>
    </source>
</evidence>
<dbReference type="InterPro" id="IPR000477">
    <property type="entry name" value="RT_dom"/>
</dbReference>
<dbReference type="Gene3D" id="2.40.70.10">
    <property type="entry name" value="Acid Proteases"/>
    <property type="match status" value="1"/>
</dbReference>
<dbReference type="GO" id="GO:0042575">
    <property type="term" value="C:DNA polymerase complex"/>
    <property type="evidence" value="ECO:0007669"/>
    <property type="project" value="UniProtKB-ARBA"/>
</dbReference>
<dbReference type="CDD" id="cd09274">
    <property type="entry name" value="RNase_HI_RT_Ty3"/>
    <property type="match status" value="1"/>
</dbReference>
<keyword evidence="4" id="KW-0548">Nucleotidyltransferase</keyword>
<dbReference type="FunFam" id="3.10.20.370:FF:000001">
    <property type="entry name" value="Retrovirus-related Pol polyprotein from transposon 17.6-like protein"/>
    <property type="match status" value="1"/>
</dbReference>
<evidence type="ECO:0000256" key="8">
    <source>
        <dbReference type="ARBA" id="ARBA00022918"/>
    </source>
</evidence>
<dbReference type="EMBL" id="JBEDNZ010000005">
    <property type="protein sequence ID" value="KAL0841954.1"/>
    <property type="molecule type" value="Genomic_DNA"/>
</dbReference>
<dbReference type="SUPFAM" id="SSF57756">
    <property type="entry name" value="Retrovirus zinc finger-like domains"/>
    <property type="match status" value="1"/>
</dbReference>
<protein>
    <recommendedName>
        <fullName evidence="1">RNA-directed DNA polymerase</fullName>
        <ecNumber evidence="1">2.7.7.49</ecNumber>
    </recommendedName>
</protein>
<keyword evidence="5" id="KW-0540">Nuclease</keyword>
<dbReference type="PROSITE" id="PS50994">
    <property type="entry name" value="INTEGRASE"/>
    <property type="match status" value="1"/>
</dbReference>
<evidence type="ECO:0000259" key="13">
    <source>
        <dbReference type="PROSITE" id="PS50158"/>
    </source>
</evidence>
<dbReference type="PANTHER" id="PTHR37984:SF5">
    <property type="entry name" value="PROTEIN NYNRIN-LIKE"/>
    <property type="match status" value="1"/>
</dbReference>
<dbReference type="PROSITE" id="PS50878">
    <property type="entry name" value="RT_POL"/>
    <property type="match status" value="1"/>
</dbReference>
<evidence type="ECO:0000256" key="12">
    <source>
        <dbReference type="SAM" id="MobiDB-lite"/>
    </source>
</evidence>
<dbReference type="Pfam" id="PF00078">
    <property type="entry name" value="RVT_1"/>
    <property type="match status" value="1"/>
</dbReference>
<keyword evidence="9" id="KW-0238">DNA-binding</keyword>
<dbReference type="Gene3D" id="4.10.60.10">
    <property type="entry name" value="Zinc finger, CCHC-type"/>
    <property type="match status" value="1"/>
</dbReference>
<evidence type="ECO:0000256" key="6">
    <source>
        <dbReference type="ARBA" id="ARBA00022750"/>
    </source>
</evidence>
<keyword evidence="11" id="KW-0862">Zinc</keyword>
<dbReference type="SUPFAM" id="SSF56672">
    <property type="entry name" value="DNA/RNA polymerases"/>
    <property type="match status" value="1"/>
</dbReference>
<keyword evidence="6" id="KW-0064">Aspartyl protease</keyword>
<dbReference type="EC" id="2.7.7.49" evidence="1"/>
<dbReference type="Proteomes" id="UP001549921">
    <property type="component" value="Unassembled WGS sequence"/>
</dbReference>
<dbReference type="GO" id="GO:0006508">
    <property type="term" value="P:proteolysis"/>
    <property type="evidence" value="ECO:0007669"/>
    <property type="project" value="UniProtKB-KW"/>
</dbReference>
<reference evidence="16 17" key="1">
    <citation type="submission" date="2024-06" db="EMBL/GenBank/DDBJ databases">
        <title>A chromosome-level genome assembly of beet webworm, Loxostege sticticalis.</title>
        <authorList>
            <person name="Zhang Y."/>
        </authorList>
    </citation>
    <scope>NUCLEOTIDE SEQUENCE [LARGE SCALE GENOMIC DNA]</scope>
    <source>
        <strain evidence="16">AQ028</strain>
        <tissue evidence="16">Male pupae</tissue>
    </source>
</reference>
<dbReference type="CDD" id="cd01647">
    <property type="entry name" value="RT_LTR"/>
    <property type="match status" value="1"/>
</dbReference>
<keyword evidence="8" id="KW-0695">RNA-directed DNA polymerase</keyword>
<dbReference type="FunFam" id="3.30.420.10:FF:000063">
    <property type="entry name" value="Retrovirus-related Pol polyprotein from transposon 297-like Protein"/>
    <property type="match status" value="1"/>
</dbReference>
<keyword evidence="10" id="KW-0511">Multifunctional enzyme</keyword>
<dbReference type="InterPro" id="IPR041577">
    <property type="entry name" value="RT_RNaseH_2"/>
</dbReference>
<dbReference type="Pfam" id="PF17919">
    <property type="entry name" value="RT_RNaseH_2"/>
    <property type="match status" value="1"/>
</dbReference>
<keyword evidence="2" id="KW-0645">Protease</keyword>
<dbReference type="InterPro" id="IPR041588">
    <property type="entry name" value="Integrase_H2C2"/>
</dbReference>
<dbReference type="SUPFAM" id="SSF53098">
    <property type="entry name" value="Ribonuclease H-like"/>
    <property type="match status" value="1"/>
</dbReference>
<dbReference type="InterPro" id="IPR050951">
    <property type="entry name" value="Retrovirus_Pol_polyprotein"/>
</dbReference>
<keyword evidence="7" id="KW-0255">Endonuclease</keyword>
<keyword evidence="3" id="KW-0808">Transferase</keyword>
<evidence type="ECO:0000256" key="4">
    <source>
        <dbReference type="ARBA" id="ARBA00022695"/>
    </source>
</evidence>
<dbReference type="GO" id="GO:0004519">
    <property type="term" value="F:endonuclease activity"/>
    <property type="evidence" value="ECO:0007669"/>
    <property type="project" value="UniProtKB-KW"/>
</dbReference>
<dbReference type="Pfam" id="PF00665">
    <property type="entry name" value="rve"/>
    <property type="match status" value="1"/>
</dbReference>
<evidence type="ECO:0000256" key="11">
    <source>
        <dbReference type="PROSITE-ProRule" id="PRU00047"/>
    </source>
</evidence>
<dbReference type="SUPFAM" id="SSF50630">
    <property type="entry name" value="Acid proteases"/>
    <property type="match status" value="1"/>
</dbReference>
<dbReference type="Gene3D" id="3.10.10.10">
    <property type="entry name" value="HIV Type 1 Reverse Transcriptase, subunit A, domain 1"/>
    <property type="match status" value="1"/>
</dbReference>
<dbReference type="FunFam" id="1.10.340.70:FF:000003">
    <property type="entry name" value="Protein CBG25708"/>
    <property type="match status" value="1"/>
</dbReference>